<protein>
    <submittedName>
        <fullName evidence="1">Uncharacterized protein</fullName>
    </submittedName>
</protein>
<sequence length="206" mass="22556">MPVGFRRRTASNQNVFVAPDRATAVSLALNAGFGALGNVTIVGQIPVWPKLNRYINDNFLAGEPEYIWDSSISDGQSRGFAVVCESFQSTNAIQLLTSLTVFTDNAHEAAIEIYDTGFPIPTLVDSISPYPFPLTDGNMDPVTGYTEVQPYNWQTIRYFSGFSSTLAINTSYRLVVSFRAVNYNVIPPFAANPAGLAFVLDSYFIA</sequence>
<organism evidence="1 2">
    <name type="scientific">Paenibacillus alvei</name>
    <name type="common">Bacillus alvei</name>
    <dbReference type="NCBI Taxonomy" id="44250"/>
    <lineage>
        <taxon>Bacteria</taxon>
        <taxon>Bacillati</taxon>
        <taxon>Bacillota</taxon>
        <taxon>Bacilli</taxon>
        <taxon>Bacillales</taxon>
        <taxon>Paenibacillaceae</taxon>
        <taxon>Paenibacillus</taxon>
    </lineage>
</organism>
<reference evidence="2" key="1">
    <citation type="submission" date="2018-08" db="EMBL/GenBank/DDBJ databases">
        <authorList>
            <person name="Chevrot R."/>
        </authorList>
    </citation>
    <scope>NUCLEOTIDE SEQUENCE [LARGE SCALE GENOMIC DNA]</scope>
</reference>
<evidence type="ECO:0000313" key="1">
    <source>
        <dbReference type="EMBL" id="SYX83437.1"/>
    </source>
</evidence>
<name>A0A383R8G5_PAEAL</name>
<gene>
    <name evidence="1" type="ORF">PBLR_11859</name>
</gene>
<dbReference type="RefSeq" id="WP_138185530.1">
    <property type="nucleotide sequence ID" value="NZ_LS992241.1"/>
</dbReference>
<dbReference type="Proteomes" id="UP000304148">
    <property type="component" value="Chromosome"/>
</dbReference>
<dbReference type="AlphaFoldDB" id="A0A383R8G5"/>
<proteinExistence type="predicted"/>
<dbReference type="EMBL" id="LS992241">
    <property type="protein sequence ID" value="SYX83437.1"/>
    <property type="molecule type" value="Genomic_DNA"/>
</dbReference>
<evidence type="ECO:0000313" key="2">
    <source>
        <dbReference type="Proteomes" id="UP000304148"/>
    </source>
</evidence>
<accession>A0A383R8G5</accession>